<name>A0A145VVF3_9VIRU</name>
<dbReference type="Gene3D" id="3.30.40.10">
    <property type="entry name" value="Zinc/RING finger domain, C3HC4 (zinc finger)"/>
    <property type="match status" value="2"/>
</dbReference>
<evidence type="ECO:0000313" key="3">
    <source>
        <dbReference type="EMBL" id="AMW36244.1"/>
    </source>
</evidence>
<dbReference type="SMART" id="SM00184">
    <property type="entry name" value="RING"/>
    <property type="match status" value="2"/>
</dbReference>
<organism evidence="3">
    <name type="scientific">Abalone herpesvirus Taiwan/2005</name>
    <dbReference type="NCBI Taxonomy" id="1821058"/>
    <lineage>
        <taxon>Viruses</taxon>
        <taxon>Duplodnaviria</taxon>
        <taxon>Heunggongvirae</taxon>
        <taxon>Peploviricota</taxon>
        <taxon>Herviviricetes</taxon>
        <taxon>Herpesvirales</taxon>
    </lineage>
</organism>
<protein>
    <recommendedName>
        <fullName evidence="2">RING-type domain-containing protein</fullName>
    </recommendedName>
</protein>
<dbReference type="GO" id="GO:0008270">
    <property type="term" value="F:zinc ion binding"/>
    <property type="evidence" value="ECO:0007669"/>
    <property type="project" value="UniProtKB-KW"/>
</dbReference>
<accession>A0A145VVF3</accession>
<keyword evidence="1" id="KW-0862">Zinc</keyword>
<keyword evidence="1" id="KW-0479">Metal-binding</keyword>
<feature type="domain" description="RING-type" evidence="2">
    <location>
        <begin position="62"/>
        <end position="99"/>
    </location>
</feature>
<dbReference type="EMBL" id="KU096999">
    <property type="protein sequence ID" value="AMW36244.1"/>
    <property type="molecule type" value="Genomic_DNA"/>
</dbReference>
<dbReference type="InterPro" id="IPR013083">
    <property type="entry name" value="Znf_RING/FYVE/PHD"/>
</dbReference>
<sequence length="294" mass="32890">MLAAKQQQPTALIPTAPPLYEDVELPPSYEDSMPPSYEDIMPPSYEESQASQLPSIVIQDECVKCMRTTTGQGVTMSFLHCGHCACTDCVEKIDNCPTCGEAFSEFIPIPRAKLMLFPCKHNEDLVMFLARNLTAHGTLNSSCSTCHQRTTAMTLIGAGRRKRQRDIKLDEHEKNLPSSVIRLFKTLAVEVNERGSPLKRLVNKLRLGTCVSSCTSRMNSSERCGICWERTTTPLYTDCCADVICELCVRVMAKQTRNPKQKCPCCHNKDFLTAMGQNGHNSATRVFMEELNRL</sequence>
<dbReference type="InterPro" id="IPR001841">
    <property type="entry name" value="Znf_RING"/>
</dbReference>
<reference evidence="3" key="1">
    <citation type="submission" date="2015-11" db="EMBL/GenBank/DDBJ databases">
        <authorList>
            <person name="Chen M.H."/>
            <person name="Kuo S.T."/>
            <person name="Chang P.H."/>
        </authorList>
    </citation>
    <scope>NUCLEOTIDE SEQUENCE</scope>
    <source>
        <strain evidence="3">Taiwan/2005</strain>
    </source>
</reference>
<proteinExistence type="predicted"/>
<evidence type="ECO:0000259" key="2">
    <source>
        <dbReference type="PROSITE" id="PS50089"/>
    </source>
</evidence>
<keyword evidence="1" id="KW-0863">Zinc-finger</keyword>
<evidence type="ECO:0000256" key="1">
    <source>
        <dbReference type="PROSITE-ProRule" id="PRU00175"/>
    </source>
</evidence>
<dbReference type="SUPFAM" id="SSF57850">
    <property type="entry name" value="RING/U-box"/>
    <property type="match status" value="1"/>
</dbReference>
<gene>
    <name evidence="3" type="ORF">tc2005_p100c</name>
</gene>
<feature type="domain" description="RING-type" evidence="2">
    <location>
        <begin position="224"/>
        <end position="267"/>
    </location>
</feature>
<dbReference type="PROSITE" id="PS50089">
    <property type="entry name" value="ZF_RING_2"/>
    <property type="match status" value="2"/>
</dbReference>